<dbReference type="EMBL" id="CZQA01000001">
    <property type="protein sequence ID" value="CUS33299.1"/>
    <property type="molecule type" value="Genomic_DNA"/>
</dbReference>
<keyword evidence="1" id="KW-0472">Membrane</keyword>
<evidence type="ECO:0000313" key="2">
    <source>
        <dbReference type="EMBL" id="CUS33299.1"/>
    </source>
</evidence>
<organism evidence="2 3">
    <name type="scientific">Candidatus Nitrospira nitrosa</name>
    <dbReference type="NCBI Taxonomy" id="1742972"/>
    <lineage>
        <taxon>Bacteria</taxon>
        <taxon>Pseudomonadati</taxon>
        <taxon>Nitrospirota</taxon>
        <taxon>Nitrospiria</taxon>
        <taxon>Nitrospirales</taxon>
        <taxon>Nitrospiraceae</taxon>
        <taxon>Nitrospira</taxon>
    </lineage>
</organism>
<keyword evidence="3" id="KW-1185">Reference proteome</keyword>
<accession>A0A0S4L6F2</accession>
<dbReference type="RefSeq" id="WP_141654227.1">
    <property type="nucleotide sequence ID" value="NZ_CZQA01000001.1"/>
</dbReference>
<name>A0A0S4L6F2_9BACT</name>
<keyword evidence="1" id="KW-1133">Transmembrane helix</keyword>
<feature type="transmembrane region" description="Helical" evidence="1">
    <location>
        <begin position="20"/>
        <end position="42"/>
    </location>
</feature>
<dbReference type="STRING" id="1742972.COMA1_11082"/>
<reference evidence="2 3" key="1">
    <citation type="submission" date="2015-10" db="EMBL/GenBank/DDBJ databases">
        <authorList>
            <person name="Gilbert D.G."/>
        </authorList>
    </citation>
    <scope>NUCLEOTIDE SEQUENCE [LARGE SCALE GENOMIC DNA]</scope>
    <source>
        <strain evidence="2">COMA1</strain>
    </source>
</reference>
<proteinExistence type="predicted"/>
<gene>
    <name evidence="2" type="ORF">COMA1_11082</name>
</gene>
<keyword evidence="1" id="KW-0812">Transmembrane</keyword>
<evidence type="ECO:0000256" key="1">
    <source>
        <dbReference type="SAM" id="Phobius"/>
    </source>
</evidence>
<sequence>MLRLATRTERRDRRTQASCIGGIALVPLFLMLNVVLGCAAVLTPMTPGTNDSLRPDEGLVLGRIHITDSNGDAFTSPRQLFRTSFHMQWRLKDQKSGKEFVIDSLPKDGPFAVKLPTGSYELTALSFDTALGIWQAALPATFTVSSQACTYLGMWELRTKAGFFDGSIVRHVIDQHALAENDLQTFVSDRLVHPMVTELSSSTTSPLLLTFRTQGTELTSPP</sequence>
<protein>
    <submittedName>
        <fullName evidence="2">Uncharacterized protein</fullName>
    </submittedName>
</protein>
<dbReference type="AlphaFoldDB" id="A0A0S4L6F2"/>
<evidence type="ECO:0000313" key="3">
    <source>
        <dbReference type="Proteomes" id="UP000199032"/>
    </source>
</evidence>
<dbReference type="Proteomes" id="UP000199032">
    <property type="component" value="Unassembled WGS sequence"/>
</dbReference>